<evidence type="ECO:0000313" key="2">
    <source>
        <dbReference type="EMBL" id="MFC3982121.1"/>
    </source>
</evidence>
<comment type="caution">
    <text evidence="2">The sequence shown here is derived from an EMBL/GenBank/DDBJ whole genome shotgun (WGS) entry which is preliminary data.</text>
</comment>
<keyword evidence="3" id="KW-1185">Reference proteome</keyword>
<gene>
    <name evidence="2" type="ORF">ACFOYY_18405</name>
</gene>
<dbReference type="Proteomes" id="UP001595698">
    <property type="component" value="Unassembled WGS sequence"/>
</dbReference>
<evidence type="ECO:0000313" key="3">
    <source>
        <dbReference type="Proteomes" id="UP001595698"/>
    </source>
</evidence>
<name>A0ABV8F2G6_9ACTN</name>
<keyword evidence="1" id="KW-0472">Membrane</keyword>
<accession>A0ABV8F2G6</accession>
<sequence>MSVVLFVTGLAVTTYLLRLAGVSAAASGRVGGPGFGAAAAALPVALLAAVVTVQAAPGGAPSVRLAVAATVAGLCARRTGFLPAVLLGTLAGALLP</sequence>
<keyword evidence="1" id="KW-0812">Transmembrane</keyword>
<keyword evidence="1" id="KW-1133">Transmembrane helix</keyword>
<evidence type="ECO:0008006" key="4">
    <source>
        <dbReference type="Google" id="ProtNLM"/>
    </source>
</evidence>
<reference evidence="3" key="1">
    <citation type="journal article" date="2019" name="Int. J. Syst. Evol. Microbiol.">
        <title>The Global Catalogue of Microorganisms (GCM) 10K type strain sequencing project: providing services to taxonomists for standard genome sequencing and annotation.</title>
        <authorList>
            <consortium name="The Broad Institute Genomics Platform"/>
            <consortium name="The Broad Institute Genome Sequencing Center for Infectious Disease"/>
            <person name="Wu L."/>
            <person name="Ma J."/>
        </authorList>
    </citation>
    <scope>NUCLEOTIDE SEQUENCE [LARGE SCALE GENOMIC DNA]</scope>
    <source>
        <strain evidence="3">TBRC 7912</strain>
    </source>
</reference>
<protein>
    <recommendedName>
        <fullName evidence="4">Branched-chain amino acid transport protein (AzlD)</fullName>
    </recommendedName>
</protein>
<proteinExistence type="predicted"/>
<organism evidence="2 3">
    <name type="scientific">Streptosporangium jomthongense</name>
    <dbReference type="NCBI Taxonomy" id="1193683"/>
    <lineage>
        <taxon>Bacteria</taxon>
        <taxon>Bacillati</taxon>
        <taxon>Actinomycetota</taxon>
        <taxon>Actinomycetes</taxon>
        <taxon>Streptosporangiales</taxon>
        <taxon>Streptosporangiaceae</taxon>
        <taxon>Streptosporangium</taxon>
    </lineage>
</organism>
<dbReference type="RefSeq" id="WP_352013105.1">
    <property type="nucleotide sequence ID" value="NZ_JBHSBC010000018.1"/>
</dbReference>
<feature type="transmembrane region" description="Helical" evidence="1">
    <location>
        <begin position="35"/>
        <end position="53"/>
    </location>
</feature>
<dbReference type="EMBL" id="JBHSBC010000018">
    <property type="protein sequence ID" value="MFC3982121.1"/>
    <property type="molecule type" value="Genomic_DNA"/>
</dbReference>
<evidence type="ECO:0000256" key="1">
    <source>
        <dbReference type="SAM" id="Phobius"/>
    </source>
</evidence>